<feature type="transmembrane region" description="Helical" evidence="1">
    <location>
        <begin position="193"/>
        <end position="212"/>
    </location>
</feature>
<accession>A0A8J8P8I8</accession>
<organism evidence="2 3">
    <name type="scientific">Halteria grandinella</name>
    <dbReference type="NCBI Taxonomy" id="5974"/>
    <lineage>
        <taxon>Eukaryota</taxon>
        <taxon>Sar</taxon>
        <taxon>Alveolata</taxon>
        <taxon>Ciliophora</taxon>
        <taxon>Intramacronucleata</taxon>
        <taxon>Spirotrichea</taxon>
        <taxon>Stichotrichia</taxon>
        <taxon>Sporadotrichida</taxon>
        <taxon>Halteriidae</taxon>
        <taxon>Halteria</taxon>
    </lineage>
</organism>
<feature type="transmembrane region" description="Helical" evidence="1">
    <location>
        <begin position="169"/>
        <end position="187"/>
    </location>
</feature>
<feature type="transmembrane region" description="Helical" evidence="1">
    <location>
        <begin position="224"/>
        <end position="242"/>
    </location>
</feature>
<keyword evidence="1" id="KW-0472">Membrane</keyword>
<feature type="transmembrane region" description="Helical" evidence="1">
    <location>
        <begin position="38"/>
        <end position="59"/>
    </location>
</feature>
<feature type="transmembrane region" description="Helical" evidence="1">
    <location>
        <begin position="80"/>
        <end position="99"/>
    </location>
</feature>
<evidence type="ECO:0008006" key="4">
    <source>
        <dbReference type="Google" id="ProtNLM"/>
    </source>
</evidence>
<comment type="caution">
    <text evidence="2">The sequence shown here is derived from an EMBL/GenBank/DDBJ whole genome shotgun (WGS) entry which is preliminary data.</text>
</comment>
<gene>
    <name evidence="2" type="ORF">FGO68_gene11214</name>
</gene>
<proteinExistence type="predicted"/>
<dbReference type="AlphaFoldDB" id="A0A8J8P8I8"/>
<evidence type="ECO:0000256" key="1">
    <source>
        <dbReference type="SAM" id="Phobius"/>
    </source>
</evidence>
<feature type="transmembrane region" description="Helical" evidence="1">
    <location>
        <begin position="119"/>
        <end position="141"/>
    </location>
</feature>
<protein>
    <recommendedName>
        <fullName evidence="4">TRP C-terminal domain-containing protein</fullName>
    </recommendedName>
</protein>
<keyword evidence="1" id="KW-1133">Transmembrane helix</keyword>
<reference evidence="2" key="1">
    <citation type="submission" date="2019-06" db="EMBL/GenBank/DDBJ databases">
        <authorList>
            <person name="Zheng W."/>
        </authorList>
    </citation>
    <scope>NUCLEOTIDE SEQUENCE</scope>
    <source>
        <strain evidence="2">QDHG01</strain>
    </source>
</reference>
<dbReference type="EMBL" id="RRYP01000412">
    <property type="protein sequence ID" value="TNV87476.1"/>
    <property type="molecule type" value="Genomic_DNA"/>
</dbReference>
<sequence>MIIKYFLHFDSTKQAPLNSNFEAMGYTTFSSLLNLDTIFLLFVASSAMMISVGVINNTIMRFLNRENSLRAWFQRKEDQLFFGYMFRFIIESYIEITIASTINIQMLSFDTLGEKVSSIFAQVFGAVFILFPAWCFVFLLCSDPSTYQFQRRYGELTHELRAEKVLPRLFHFFFTLRRLTLALIAVQLREYPIIQLLLFQLISVLNISYLTYHQPFQEPTTNKLEIFNELCILMVGYTLFIYTDFIPDFELQILVGYVMIGITGFNFLGNLSVICFGMYQKLRQVWKYRQWYKAYWKLQLKQMCTPRPKRIPKLPEIVTGQEFANQPEHLAYNLSSTEQNLFATRSITPTNNKIAMFEQHAGNLDNDMPYSLDGERPDEMQESEYDQEEDDEFQESEVEITMSDNRQIVDMRYIDILTKPLPHQMTGKDPIAEYQAKRNIEGIKSEYIVNRQQKMEREGQRKIDNLMKF</sequence>
<evidence type="ECO:0000313" key="2">
    <source>
        <dbReference type="EMBL" id="TNV87476.1"/>
    </source>
</evidence>
<name>A0A8J8P8I8_HALGN</name>
<keyword evidence="3" id="KW-1185">Reference proteome</keyword>
<dbReference type="OrthoDB" id="326722at2759"/>
<evidence type="ECO:0000313" key="3">
    <source>
        <dbReference type="Proteomes" id="UP000785679"/>
    </source>
</evidence>
<keyword evidence="1" id="KW-0812">Transmembrane</keyword>
<dbReference type="Proteomes" id="UP000785679">
    <property type="component" value="Unassembled WGS sequence"/>
</dbReference>
<feature type="transmembrane region" description="Helical" evidence="1">
    <location>
        <begin position="254"/>
        <end position="279"/>
    </location>
</feature>